<gene>
    <name evidence="1" type="ORF">FBZ93_110233</name>
</gene>
<dbReference type="EMBL" id="VITY01000010">
    <property type="protein sequence ID" value="TWB93628.1"/>
    <property type="molecule type" value="Genomic_DNA"/>
</dbReference>
<organism evidence="1 2">
    <name type="scientific">Bradyrhizobium macuxiense</name>
    <dbReference type="NCBI Taxonomy" id="1755647"/>
    <lineage>
        <taxon>Bacteria</taxon>
        <taxon>Pseudomonadati</taxon>
        <taxon>Pseudomonadota</taxon>
        <taxon>Alphaproteobacteria</taxon>
        <taxon>Hyphomicrobiales</taxon>
        <taxon>Nitrobacteraceae</taxon>
        <taxon>Bradyrhizobium</taxon>
    </lineage>
</organism>
<protein>
    <submittedName>
        <fullName evidence="1">Uncharacterized protein</fullName>
    </submittedName>
</protein>
<name>A0A560LDI1_9BRAD</name>
<dbReference type="Proteomes" id="UP000321304">
    <property type="component" value="Unassembled WGS sequence"/>
</dbReference>
<sequence length="63" mass="7451">MFKRFWQSMNAWADALSMDDPRGDYVSRLEGRVTKLEREVEGLRIQFRPTLVGPEDRVHQLKS</sequence>
<proteinExistence type="predicted"/>
<accession>A0A560LDI1</accession>
<keyword evidence="2" id="KW-1185">Reference proteome</keyword>
<comment type="caution">
    <text evidence="1">The sequence shown here is derived from an EMBL/GenBank/DDBJ whole genome shotgun (WGS) entry which is preliminary data.</text>
</comment>
<dbReference type="AlphaFoldDB" id="A0A560LDI1"/>
<reference evidence="1 2" key="1">
    <citation type="submission" date="2019-06" db="EMBL/GenBank/DDBJ databases">
        <title>Genomic Encyclopedia of Type Strains, Phase IV (KMG-V): Genome sequencing to study the core and pangenomes of soil and plant-associated prokaryotes.</title>
        <authorList>
            <person name="Whitman W."/>
        </authorList>
    </citation>
    <scope>NUCLEOTIDE SEQUENCE [LARGE SCALE GENOMIC DNA]</scope>
    <source>
        <strain evidence="1 2">BR 10355</strain>
    </source>
</reference>
<dbReference type="RefSeq" id="WP_146989802.1">
    <property type="nucleotide sequence ID" value="NZ_VITY01000010.1"/>
</dbReference>
<evidence type="ECO:0000313" key="2">
    <source>
        <dbReference type="Proteomes" id="UP000321304"/>
    </source>
</evidence>
<evidence type="ECO:0000313" key="1">
    <source>
        <dbReference type="EMBL" id="TWB93628.1"/>
    </source>
</evidence>
<dbReference type="OrthoDB" id="8300530at2"/>